<sequence length="87" mass="9633">MLVTVDGLLHRRLTVRVTDGYNTADGVLKVQIIPVNDEHPELKEGLKTDIKCQEGSSVTITSENLYANDPDSEDTKHILLLVSQCLD</sequence>
<evidence type="ECO:0000313" key="1">
    <source>
        <dbReference type="EMBL" id="OCT82615.1"/>
    </source>
</evidence>
<accession>A0A974D166</accession>
<dbReference type="EMBL" id="CM004473">
    <property type="protein sequence ID" value="OCT82615.1"/>
    <property type="molecule type" value="Genomic_DNA"/>
</dbReference>
<dbReference type="PANTHER" id="PTHR45739">
    <property type="entry name" value="MATRIX PROTEIN, PUTATIVE-RELATED"/>
    <property type="match status" value="1"/>
</dbReference>
<dbReference type="GO" id="GO:0009653">
    <property type="term" value="P:anatomical structure morphogenesis"/>
    <property type="evidence" value="ECO:0007669"/>
    <property type="project" value="TreeGrafter"/>
</dbReference>
<dbReference type="PANTHER" id="PTHR45739:SF3">
    <property type="entry name" value="FRAS-RELATED EXTRACELLULAR MATRIX PROTEIN 1B PRECURSOR"/>
    <property type="match status" value="1"/>
</dbReference>
<evidence type="ECO:0008006" key="3">
    <source>
        <dbReference type="Google" id="ProtNLM"/>
    </source>
</evidence>
<dbReference type="AlphaFoldDB" id="A0A974D166"/>
<proteinExistence type="predicted"/>
<gene>
    <name evidence="1" type="ORF">XELAEV_18025144mg</name>
</gene>
<dbReference type="Proteomes" id="UP000694892">
    <property type="component" value="Chromosome 4S"/>
</dbReference>
<name>A0A974D166_XENLA</name>
<organism evidence="1 2">
    <name type="scientific">Xenopus laevis</name>
    <name type="common">African clawed frog</name>
    <dbReference type="NCBI Taxonomy" id="8355"/>
    <lineage>
        <taxon>Eukaryota</taxon>
        <taxon>Metazoa</taxon>
        <taxon>Chordata</taxon>
        <taxon>Craniata</taxon>
        <taxon>Vertebrata</taxon>
        <taxon>Euteleostomi</taxon>
        <taxon>Amphibia</taxon>
        <taxon>Batrachia</taxon>
        <taxon>Anura</taxon>
        <taxon>Pipoidea</taxon>
        <taxon>Pipidae</taxon>
        <taxon>Xenopodinae</taxon>
        <taxon>Xenopus</taxon>
        <taxon>Xenopus</taxon>
    </lineage>
</organism>
<evidence type="ECO:0000313" key="2">
    <source>
        <dbReference type="Proteomes" id="UP000694892"/>
    </source>
</evidence>
<reference evidence="2" key="1">
    <citation type="journal article" date="2016" name="Nature">
        <title>Genome evolution in the allotetraploid frog Xenopus laevis.</title>
        <authorList>
            <person name="Session A.M."/>
            <person name="Uno Y."/>
            <person name="Kwon T."/>
            <person name="Chapman J.A."/>
            <person name="Toyoda A."/>
            <person name="Takahashi S."/>
            <person name="Fukui A."/>
            <person name="Hikosaka A."/>
            <person name="Suzuki A."/>
            <person name="Kondo M."/>
            <person name="van Heeringen S.J."/>
            <person name="Quigley I."/>
            <person name="Heinz S."/>
            <person name="Ogino H."/>
            <person name="Ochi H."/>
            <person name="Hellsten U."/>
            <person name="Lyons J.B."/>
            <person name="Simakov O."/>
            <person name="Putnam N."/>
            <person name="Stites J."/>
            <person name="Kuroki Y."/>
            <person name="Tanaka T."/>
            <person name="Michiue T."/>
            <person name="Watanabe M."/>
            <person name="Bogdanovic O."/>
            <person name="Lister R."/>
            <person name="Georgiou G."/>
            <person name="Paranjpe S.S."/>
            <person name="van Kruijsbergen I."/>
            <person name="Shu S."/>
            <person name="Carlson J."/>
            <person name="Kinoshita T."/>
            <person name="Ohta Y."/>
            <person name="Mawaribuchi S."/>
            <person name="Jenkins J."/>
            <person name="Grimwood J."/>
            <person name="Schmutz J."/>
            <person name="Mitros T."/>
            <person name="Mozaffari S.V."/>
            <person name="Suzuki Y."/>
            <person name="Haramoto Y."/>
            <person name="Yamamoto T.S."/>
            <person name="Takagi C."/>
            <person name="Heald R."/>
            <person name="Miller K."/>
            <person name="Haudenschild C."/>
            <person name="Kitzman J."/>
            <person name="Nakayama T."/>
            <person name="Izutsu Y."/>
            <person name="Robert J."/>
            <person name="Fortriede J."/>
            <person name="Burns K."/>
            <person name="Lotay V."/>
            <person name="Karimi K."/>
            <person name="Yasuoka Y."/>
            <person name="Dichmann D.S."/>
            <person name="Flajnik M.F."/>
            <person name="Houston D.W."/>
            <person name="Shendure J."/>
            <person name="DuPasquier L."/>
            <person name="Vize P.D."/>
            <person name="Zorn A.M."/>
            <person name="Ito M."/>
            <person name="Marcotte E.M."/>
            <person name="Wallingford J.B."/>
            <person name="Ito Y."/>
            <person name="Asashima M."/>
            <person name="Ueno N."/>
            <person name="Matsuda Y."/>
            <person name="Veenstra G.J."/>
            <person name="Fujiyama A."/>
            <person name="Harland R.M."/>
            <person name="Taira M."/>
            <person name="Rokhsar D.S."/>
        </authorList>
    </citation>
    <scope>NUCLEOTIDE SEQUENCE [LARGE SCALE GENOMIC DNA]</scope>
    <source>
        <strain evidence="2">J</strain>
    </source>
</reference>
<protein>
    <recommendedName>
        <fullName evidence="3">Cadherin domain-containing protein</fullName>
    </recommendedName>
</protein>
<dbReference type="InterPro" id="IPR051561">
    <property type="entry name" value="FRAS1_ECM"/>
</dbReference>